<proteinExistence type="predicted"/>
<feature type="domain" description="C2" evidence="2">
    <location>
        <begin position="2"/>
        <end position="123"/>
    </location>
</feature>
<dbReference type="Proteomes" id="UP000275078">
    <property type="component" value="Unassembled WGS sequence"/>
</dbReference>
<dbReference type="Gene3D" id="2.60.40.150">
    <property type="entry name" value="C2 domain"/>
    <property type="match status" value="1"/>
</dbReference>
<evidence type="ECO:0000313" key="3">
    <source>
        <dbReference type="EMBL" id="RPA76984.1"/>
    </source>
</evidence>
<feature type="compositionally biased region" description="Basic and acidic residues" evidence="1">
    <location>
        <begin position="144"/>
        <end position="167"/>
    </location>
</feature>
<dbReference type="OrthoDB" id="270970at2759"/>
<dbReference type="PANTHER" id="PTHR47052:SF3">
    <property type="entry name" value="INGRESSION PROTEIN 1"/>
    <property type="match status" value="1"/>
</dbReference>
<protein>
    <recommendedName>
        <fullName evidence="2">C2 domain-containing protein</fullName>
    </recommendedName>
</protein>
<reference evidence="3 4" key="1">
    <citation type="journal article" date="2018" name="Nat. Ecol. Evol.">
        <title>Pezizomycetes genomes reveal the molecular basis of ectomycorrhizal truffle lifestyle.</title>
        <authorList>
            <person name="Murat C."/>
            <person name="Payen T."/>
            <person name="Noel B."/>
            <person name="Kuo A."/>
            <person name="Morin E."/>
            <person name="Chen J."/>
            <person name="Kohler A."/>
            <person name="Krizsan K."/>
            <person name="Balestrini R."/>
            <person name="Da Silva C."/>
            <person name="Montanini B."/>
            <person name="Hainaut M."/>
            <person name="Levati E."/>
            <person name="Barry K.W."/>
            <person name="Belfiori B."/>
            <person name="Cichocki N."/>
            <person name="Clum A."/>
            <person name="Dockter R.B."/>
            <person name="Fauchery L."/>
            <person name="Guy J."/>
            <person name="Iotti M."/>
            <person name="Le Tacon F."/>
            <person name="Lindquist E.A."/>
            <person name="Lipzen A."/>
            <person name="Malagnac F."/>
            <person name="Mello A."/>
            <person name="Molinier V."/>
            <person name="Miyauchi S."/>
            <person name="Poulain J."/>
            <person name="Riccioni C."/>
            <person name="Rubini A."/>
            <person name="Sitrit Y."/>
            <person name="Splivallo R."/>
            <person name="Traeger S."/>
            <person name="Wang M."/>
            <person name="Zifcakova L."/>
            <person name="Wipf D."/>
            <person name="Zambonelli A."/>
            <person name="Paolocci F."/>
            <person name="Nowrousian M."/>
            <person name="Ottonello S."/>
            <person name="Baldrian P."/>
            <person name="Spatafora J.W."/>
            <person name="Henrissat B."/>
            <person name="Nagy L.G."/>
            <person name="Aury J.M."/>
            <person name="Wincker P."/>
            <person name="Grigoriev I.V."/>
            <person name="Bonfante P."/>
            <person name="Martin F.M."/>
        </authorList>
    </citation>
    <scope>NUCLEOTIDE SEQUENCE [LARGE SCALE GENOMIC DNA]</scope>
    <source>
        <strain evidence="3 4">RN42</strain>
    </source>
</reference>
<dbReference type="PRINTS" id="PR01217">
    <property type="entry name" value="PRICHEXTENSN"/>
</dbReference>
<dbReference type="InterPro" id="IPR052981">
    <property type="entry name" value="Ingression_C2_domain"/>
</dbReference>
<dbReference type="InterPro" id="IPR000008">
    <property type="entry name" value="C2_dom"/>
</dbReference>
<name>A0A3N4I566_ASCIM</name>
<dbReference type="PROSITE" id="PS50004">
    <property type="entry name" value="C2"/>
    <property type="match status" value="1"/>
</dbReference>
<feature type="region of interest" description="Disordered" evidence="1">
    <location>
        <begin position="143"/>
        <end position="298"/>
    </location>
</feature>
<evidence type="ECO:0000256" key="1">
    <source>
        <dbReference type="SAM" id="MobiDB-lite"/>
    </source>
</evidence>
<dbReference type="EMBL" id="ML119734">
    <property type="protein sequence ID" value="RPA76984.1"/>
    <property type="molecule type" value="Genomic_DNA"/>
</dbReference>
<dbReference type="Pfam" id="PF00168">
    <property type="entry name" value="C2"/>
    <property type="match status" value="1"/>
</dbReference>
<evidence type="ECO:0000313" key="4">
    <source>
        <dbReference type="Proteomes" id="UP000275078"/>
    </source>
</evidence>
<dbReference type="AlphaFoldDB" id="A0A3N4I566"/>
<dbReference type="PANTHER" id="PTHR47052">
    <property type="entry name" value="CONSERVED SERINE PROLINE-RICH PROTEIN (AFU_ORTHOLOGUE AFUA_2G01790)"/>
    <property type="match status" value="1"/>
</dbReference>
<dbReference type="InterPro" id="IPR035892">
    <property type="entry name" value="C2_domain_sf"/>
</dbReference>
<feature type="non-terminal residue" evidence="3">
    <location>
        <position position="298"/>
    </location>
</feature>
<evidence type="ECO:0000259" key="2">
    <source>
        <dbReference type="PROSITE" id="PS50004"/>
    </source>
</evidence>
<accession>A0A3N4I566</accession>
<organism evidence="3 4">
    <name type="scientific">Ascobolus immersus RN42</name>
    <dbReference type="NCBI Taxonomy" id="1160509"/>
    <lineage>
        <taxon>Eukaryota</taxon>
        <taxon>Fungi</taxon>
        <taxon>Dikarya</taxon>
        <taxon>Ascomycota</taxon>
        <taxon>Pezizomycotina</taxon>
        <taxon>Pezizomycetes</taxon>
        <taxon>Pezizales</taxon>
        <taxon>Ascobolaceae</taxon>
        <taxon>Ascobolus</taxon>
    </lineage>
</organism>
<dbReference type="STRING" id="1160509.A0A3N4I566"/>
<dbReference type="SMART" id="SM00239">
    <property type="entry name" value="C2"/>
    <property type="match status" value="1"/>
</dbReference>
<sequence>MATGKHPAMIYADQAIDGPVIGTLVVILDKGRNLPSRKSYGKQDPYCVCRLGKEGKRTEADKRGGQTPIWDKELRFTVRDSPDYKTLKITCFNEDKKTDLIGEVSIPLDKILVKGGGTEDGWRVLTFRSKYAGEIYVELSFWDTRPKDDPKPSRRREEAAPVREKTTKGLSGPRSAPSAGKPEARNPEDVLPPSSFAPEPEKKEKPSASGYPPSPYRGNGRSPSPMPPRNGRSPSPMPPRNGRSPSPMPPRNGRTPSPMPMRNGRSPSPMPPRMHRTPSPQPPRPGEIRALPAPEQHD</sequence>
<dbReference type="SUPFAM" id="SSF49562">
    <property type="entry name" value="C2 domain (Calcium/lipid-binding domain, CaLB)"/>
    <property type="match status" value="1"/>
</dbReference>
<keyword evidence="4" id="KW-1185">Reference proteome</keyword>
<gene>
    <name evidence="3" type="ORF">BJ508DRAFT_213247</name>
</gene>